<dbReference type="AlphaFoldDB" id="A0A537J2E5"/>
<reference evidence="2 3" key="1">
    <citation type="journal article" date="2019" name="Nat. Microbiol.">
        <title>Mediterranean grassland soil C-N compound turnover is dependent on rainfall and depth, and is mediated by genomically divergent microorganisms.</title>
        <authorList>
            <person name="Diamond S."/>
            <person name="Andeer P.F."/>
            <person name="Li Z."/>
            <person name="Crits-Christoph A."/>
            <person name="Burstein D."/>
            <person name="Anantharaman K."/>
            <person name="Lane K.R."/>
            <person name="Thomas B.C."/>
            <person name="Pan C."/>
            <person name="Northen T.R."/>
            <person name="Banfield J.F."/>
        </authorList>
    </citation>
    <scope>NUCLEOTIDE SEQUENCE [LARGE SCALE GENOMIC DNA]</scope>
    <source>
        <strain evidence="2">NP_7</strain>
    </source>
</reference>
<feature type="domain" description="Nucleotidyl transferase" evidence="1">
    <location>
        <begin position="2"/>
        <end position="195"/>
    </location>
</feature>
<organism evidence="2 3">
    <name type="scientific">Candidatus Segetimicrobium genomatis</name>
    <dbReference type="NCBI Taxonomy" id="2569760"/>
    <lineage>
        <taxon>Bacteria</taxon>
        <taxon>Bacillati</taxon>
        <taxon>Candidatus Sysuimicrobiota</taxon>
        <taxon>Candidatus Sysuimicrobiia</taxon>
        <taxon>Candidatus Sysuimicrobiales</taxon>
        <taxon>Candidatus Segetimicrobiaceae</taxon>
        <taxon>Candidatus Segetimicrobium</taxon>
    </lineage>
</organism>
<sequence length="305" mass="32607">HFVLEQIAAVGIRDVGIIISPETGAAVRAAIGGGERWGIQTTYIPQESPGGLAHAVRTAQAFLQNSPFLMFLGDNLIQGGMQHLRDRFTTGAAEALILLKEVADPRQFGVAVLNGDGSVQTLVEKPRIPPSNLALVGVYLFRPAIHAAIGRIRPSARGELEITDAIQELLRDGGRVDAVRLEGWWLDAGKKDDLLGTVDDPEAVTGRVEIGAMTTVERSVIRGPVVIGERCRVQGAFIGPYTAIGDDTTIAQTSIQHSVVLDHCRLDGVDRVEDSVLGRGVTITRATDGPKALRVFVSDDSQISL</sequence>
<dbReference type="PANTHER" id="PTHR42883:SF2">
    <property type="entry name" value="THYMIDYLYLTRANSFERASE"/>
    <property type="match status" value="1"/>
</dbReference>
<gene>
    <name evidence="2" type="ORF">E6H04_13770</name>
</gene>
<comment type="caution">
    <text evidence="2">The sequence shown here is derived from an EMBL/GenBank/DDBJ whole genome shotgun (WGS) entry which is preliminary data.</text>
</comment>
<dbReference type="NCBIfam" id="TIGR01208">
    <property type="entry name" value="rmlA_long"/>
    <property type="match status" value="1"/>
</dbReference>
<dbReference type="SUPFAM" id="SSF53448">
    <property type="entry name" value="Nucleotide-diphospho-sugar transferases"/>
    <property type="match status" value="1"/>
</dbReference>
<dbReference type="Proteomes" id="UP000320048">
    <property type="component" value="Unassembled WGS sequence"/>
</dbReference>
<dbReference type="InterPro" id="IPR005835">
    <property type="entry name" value="NTP_transferase_dom"/>
</dbReference>
<dbReference type="EC" id="2.7.7.24" evidence="2"/>
<evidence type="ECO:0000313" key="2">
    <source>
        <dbReference type="EMBL" id="TMI77665.1"/>
    </source>
</evidence>
<dbReference type="InterPro" id="IPR029044">
    <property type="entry name" value="Nucleotide-diphossugar_trans"/>
</dbReference>
<dbReference type="Gene3D" id="3.90.550.10">
    <property type="entry name" value="Spore Coat Polysaccharide Biosynthesis Protein SpsA, Chain A"/>
    <property type="match status" value="1"/>
</dbReference>
<name>A0A537J2E5_9BACT</name>
<dbReference type="PANTHER" id="PTHR42883">
    <property type="entry name" value="GLUCOSE-1-PHOSPHATE THYMIDYLTRANSFERASE"/>
    <property type="match status" value="1"/>
</dbReference>
<proteinExistence type="predicted"/>
<dbReference type="Pfam" id="PF00483">
    <property type="entry name" value="NTP_transferase"/>
    <property type="match status" value="1"/>
</dbReference>
<evidence type="ECO:0000313" key="3">
    <source>
        <dbReference type="Proteomes" id="UP000320048"/>
    </source>
</evidence>
<keyword evidence="2" id="KW-0808">Transferase</keyword>
<feature type="non-terminal residue" evidence="2">
    <location>
        <position position="1"/>
    </location>
</feature>
<accession>A0A537J2E5</accession>
<protein>
    <submittedName>
        <fullName evidence="2">Glucose-1-phosphate thymidylyltransferase</fullName>
        <ecNumber evidence="2">2.7.7.24</ecNumber>
    </submittedName>
</protein>
<keyword evidence="2" id="KW-0548">Nucleotidyltransferase</keyword>
<dbReference type="EMBL" id="VBAO01000440">
    <property type="protein sequence ID" value="TMI77665.1"/>
    <property type="molecule type" value="Genomic_DNA"/>
</dbReference>
<dbReference type="InterPro" id="IPR005908">
    <property type="entry name" value="G1P_thy_trans_l"/>
</dbReference>
<dbReference type="GO" id="GO:0008879">
    <property type="term" value="F:glucose-1-phosphate thymidylyltransferase activity"/>
    <property type="evidence" value="ECO:0007669"/>
    <property type="project" value="UniProtKB-EC"/>
</dbReference>
<dbReference type="Gene3D" id="2.160.10.10">
    <property type="entry name" value="Hexapeptide repeat proteins"/>
    <property type="match status" value="1"/>
</dbReference>
<evidence type="ECO:0000259" key="1">
    <source>
        <dbReference type="Pfam" id="PF00483"/>
    </source>
</evidence>